<feature type="region of interest" description="Disordered" evidence="10">
    <location>
        <begin position="710"/>
        <end position="749"/>
    </location>
</feature>
<dbReference type="SUPFAM" id="SSF47986">
    <property type="entry name" value="DEATH domain"/>
    <property type="match status" value="1"/>
</dbReference>
<dbReference type="PROSITE" id="PS50011">
    <property type="entry name" value="PROTEIN_KINASE_DOM"/>
    <property type="match status" value="1"/>
</dbReference>
<feature type="domain" description="Protein kinase" evidence="11">
    <location>
        <begin position="297"/>
        <end position="571"/>
    </location>
</feature>
<dbReference type="CDD" id="cd08307">
    <property type="entry name" value="Death_Pelle"/>
    <property type="match status" value="1"/>
</dbReference>
<dbReference type="Pfam" id="PF07714">
    <property type="entry name" value="PK_Tyr_Ser-Thr"/>
    <property type="match status" value="1"/>
</dbReference>
<evidence type="ECO:0000256" key="3">
    <source>
        <dbReference type="ARBA" id="ARBA00022679"/>
    </source>
</evidence>
<gene>
    <name evidence="13" type="ORF">OUZ56_030881</name>
</gene>
<dbReference type="PROSITE" id="PS50017">
    <property type="entry name" value="DEATH_DOMAIN"/>
    <property type="match status" value="1"/>
</dbReference>
<dbReference type="InterPro" id="IPR037924">
    <property type="entry name" value="Pelle_death"/>
</dbReference>
<evidence type="ECO:0000256" key="2">
    <source>
        <dbReference type="ARBA" id="ARBA00022527"/>
    </source>
</evidence>
<dbReference type="InterPro" id="IPR051824">
    <property type="entry name" value="LRR_Rcpt-Like_S/T_Kinase"/>
</dbReference>
<organism evidence="13 14">
    <name type="scientific">Daphnia magna</name>
    <dbReference type="NCBI Taxonomy" id="35525"/>
    <lineage>
        <taxon>Eukaryota</taxon>
        <taxon>Metazoa</taxon>
        <taxon>Ecdysozoa</taxon>
        <taxon>Arthropoda</taxon>
        <taxon>Crustacea</taxon>
        <taxon>Branchiopoda</taxon>
        <taxon>Diplostraca</taxon>
        <taxon>Cladocera</taxon>
        <taxon>Anomopoda</taxon>
        <taxon>Daphniidae</taxon>
        <taxon>Daphnia</taxon>
    </lineage>
</organism>
<evidence type="ECO:0000256" key="1">
    <source>
        <dbReference type="ARBA" id="ARBA00012513"/>
    </source>
</evidence>
<feature type="binding site" evidence="9">
    <location>
        <position position="324"/>
    </location>
    <ligand>
        <name>ATP</name>
        <dbReference type="ChEBI" id="CHEBI:30616"/>
    </ligand>
</feature>
<comment type="catalytic activity">
    <reaction evidence="7">
        <text>L-threonyl-[protein] + ATP = O-phospho-L-threonyl-[protein] + ADP + H(+)</text>
        <dbReference type="Rhea" id="RHEA:46608"/>
        <dbReference type="Rhea" id="RHEA-COMP:11060"/>
        <dbReference type="Rhea" id="RHEA-COMP:11605"/>
        <dbReference type="ChEBI" id="CHEBI:15378"/>
        <dbReference type="ChEBI" id="CHEBI:30013"/>
        <dbReference type="ChEBI" id="CHEBI:30616"/>
        <dbReference type="ChEBI" id="CHEBI:61977"/>
        <dbReference type="ChEBI" id="CHEBI:456216"/>
        <dbReference type="EC" id="2.7.11.1"/>
    </reaction>
</comment>
<dbReference type="PANTHER" id="PTHR48006">
    <property type="entry name" value="LEUCINE-RICH REPEAT-CONTAINING PROTEIN DDB_G0281931-RELATED"/>
    <property type="match status" value="1"/>
</dbReference>
<evidence type="ECO:0000259" key="12">
    <source>
        <dbReference type="PROSITE" id="PS50017"/>
    </source>
</evidence>
<dbReference type="InterPro" id="IPR000719">
    <property type="entry name" value="Prot_kinase_dom"/>
</dbReference>
<dbReference type="Proteomes" id="UP001234178">
    <property type="component" value="Unassembled WGS sequence"/>
</dbReference>
<feature type="domain" description="Death" evidence="12">
    <location>
        <begin position="77"/>
        <end position="140"/>
    </location>
</feature>
<dbReference type="PROSITE" id="PS00108">
    <property type="entry name" value="PROTEIN_KINASE_ST"/>
    <property type="match status" value="1"/>
</dbReference>
<feature type="region of interest" description="Disordered" evidence="10">
    <location>
        <begin position="167"/>
        <end position="189"/>
    </location>
</feature>
<keyword evidence="2" id="KW-0723">Serine/threonine-protein kinase</keyword>
<evidence type="ECO:0000259" key="11">
    <source>
        <dbReference type="PROSITE" id="PS50011"/>
    </source>
</evidence>
<evidence type="ECO:0000256" key="5">
    <source>
        <dbReference type="ARBA" id="ARBA00022777"/>
    </source>
</evidence>
<dbReference type="InterPro" id="IPR000488">
    <property type="entry name" value="Death_dom"/>
</dbReference>
<dbReference type="PANTHER" id="PTHR48006:SF102">
    <property type="entry name" value="LEUCINE-RICH REPEAT-CONTAINING PROTEIN DDB_G0281931-RELATED"/>
    <property type="match status" value="1"/>
</dbReference>
<dbReference type="SUPFAM" id="SSF56112">
    <property type="entry name" value="Protein kinase-like (PK-like)"/>
    <property type="match status" value="1"/>
</dbReference>
<dbReference type="CDD" id="cd14066">
    <property type="entry name" value="STKc_IRAK"/>
    <property type="match status" value="1"/>
</dbReference>
<dbReference type="InterPro" id="IPR011029">
    <property type="entry name" value="DEATH-like_dom_sf"/>
</dbReference>
<evidence type="ECO:0000256" key="7">
    <source>
        <dbReference type="ARBA" id="ARBA00047899"/>
    </source>
</evidence>
<name>A0ABQ9ZSM3_9CRUS</name>
<protein>
    <recommendedName>
        <fullName evidence="1">non-specific serine/threonine protein kinase</fullName>
        <ecNumber evidence="1">2.7.11.1</ecNumber>
    </recommendedName>
</protein>
<dbReference type="Gene3D" id="1.10.533.10">
    <property type="entry name" value="Death Domain, Fas"/>
    <property type="match status" value="1"/>
</dbReference>
<feature type="region of interest" description="Disordered" evidence="10">
    <location>
        <begin position="239"/>
        <end position="280"/>
    </location>
</feature>
<evidence type="ECO:0000313" key="14">
    <source>
        <dbReference type="Proteomes" id="UP001234178"/>
    </source>
</evidence>
<dbReference type="InterPro" id="IPR008271">
    <property type="entry name" value="Ser/Thr_kinase_AS"/>
</dbReference>
<sequence>MKARPKYHYDKRISCLRFVYQQVAFVCFDGQVLAYRGSATSCKVANMAWASPKPKYIYQLPYIPQRDLALILDDNNQWKELGDFMQYNVTRLNEFGRNLQSPTLAMFSDWGQKNHTIVELFVLLSKMQHYRALEILMPYVDESYHVLYRNGELNLSKLLKTELGAGPGSNGEATAATSPNGAKGSVDSCNFNSPVSERAFPSKLAVFEIGQPSTSSSSKPIPMNQGDLTRSENIQASWNPVSPAQAPNPSPQHGPINGILPRRDSESSAFSDASSASAMSNIPPIDEQELSIATNHWNTVSILGKGGFGTVYKGTWKNTQVAIKRMENKGLAGANLIPMQQSMGELRILNAVRHDNILPLYGYSLGGDYPCLVYQFMPNGSLEDRLLCRQGTYPLNWEQRFNIARGTARGLQFLHTMGDKPLIHGDIKSANILLDKNFEPKIGDFGLAREGPQTQYTHIKVSRVLGTRPYLPDEYLRGKKISTKVDTYSFGIVLFELGTGLRAYDSHREYPYLRDQIENSGQIDLRDVKAGQVCVALYQPLMHLGWLCASAKAKERPEMVKVLQDLDHLASGTELYIRQSTARLPRAVETPPVRLAREKEIEFLSQTPRDKEISFLPPTSRDKVVPFLLPSPAPQIEASVEPFAVPITNHASGIEIVHPSALPSPAVMINEPEIIPAFDQLALSRDVSTGLCSVASDEIPNFNSLLNVESSSQTVNDDHDSNKSSSGDSSETSSDSTGELETQDHHSNI</sequence>
<dbReference type="EMBL" id="JAOYFB010000005">
    <property type="protein sequence ID" value="KAK4015915.1"/>
    <property type="molecule type" value="Genomic_DNA"/>
</dbReference>
<evidence type="ECO:0000256" key="4">
    <source>
        <dbReference type="ARBA" id="ARBA00022741"/>
    </source>
</evidence>
<evidence type="ECO:0000256" key="6">
    <source>
        <dbReference type="ARBA" id="ARBA00022840"/>
    </source>
</evidence>
<dbReference type="InterPro" id="IPR011009">
    <property type="entry name" value="Kinase-like_dom_sf"/>
</dbReference>
<reference evidence="13 14" key="1">
    <citation type="journal article" date="2023" name="Nucleic Acids Res.">
        <title>The hologenome of Daphnia magna reveals possible DNA methylation and microbiome-mediated evolution of the host genome.</title>
        <authorList>
            <person name="Chaturvedi A."/>
            <person name="Li X."/>
            <person name="Dhandapani V."/>
            <person name="Marshall H."/>
            <person name="Kissane S."/>
            <person name="Cuenca-Cambronero M."/>
            <person name="Asole G."/>
            <person name="Calvet F."/>
            <person name="Ruiz-Romero M."/>
            <person name="Marangio P."/>
            <person name="Guigo R."/>
            <person name="Rago D."/>
            <person name="Mirbahai L."/>
            <person name="Eastwood N."/>
            <person name="Colbourne J.K."/>
            <person name="Zhou J."/>
            <person name="Mallon E."/>
            <person name="Orsini L."/>
        </authorList>
    </citation>
    <scope>NUCLEOTIDE SEQUENCE [LARGE SCALE GENOMIC DNA]</scope>
    <source>
        <strain evidence="13">LRV0_1</strain>
    </source>
</reference>
<evidence type="ECO:0000256" key="8">
    <source>
        <dbReference type="ARBA" id="ARBA00048679"/>
    </source>
</evidence>
<dbReference type="Gene3D" id="3.30.200.20">
    <property type="entry name" value="Phosphorylase Kinase, domain 1"/>
    <property type="match status" value="1"/>
</dbReference>
<dbReference type="EC" id="2.7.11.1" evidence="1"/>
<dbReference type="InterPro" id="IPR001245">
    <property type="entry name" value="Ser-Thr/Tyr_kinase_cat_dom"/>
</dbReference>
<evidence type="ECO:0000313" key="13">
    <source>
        <dbReference type="EMBL" id="KAK4015915.1"/>
    </source>
</evidence>
<feature type="compositionally biased region" description="Polar residues" evidence="10">
    <location>
        <begin position="171"/>
        <end position="180"/>
    </location>
</feature>
<proteinExistence type="predicted"/>
<keyword evidence="6 9" id="KW-0067">ATP-binding</keyword>
<feature type="compositionally biased region" description="Low complexity" evidence="10">
    <location>
        <begin position="723"/>
        <end position="736"/>
    </location>
</feature>
<feature type="compositionally biased region" description="Low complexity" evidence="10">
    <location>
        <begin position="267"/>
        <end position="280"/>
    </location>
</feature>
<comment type="catalytic activity">
    <reaction evidence="8">
        <text>L-seryl-[protein] + ATP = O-phospho-L-seryl-[protein] + ADP + H(+)</text>
        <dbReference type="Rhea" id="RHEA:17989"/>
        <dbReference type="Rhea" id="RHEA-COMP:9863"/>
        <dbReference type="Rhea" id="RHEA-COMP:11604"/>
        <dbReference type="ChEBI" id="CHEBI:15378"/>
        <dbReference type="ChEBI" id="CHEBI:29999"/>
        <dbReference type="ChEBI" id="CHEBI:30616"/>
        <dbReference type="ChEBI" id="CHEBI:83421"/>
        <dbReference type="ChEBI" id="CHEBI:456216"/>
        <dbReference type="EC" id="2.7.11.1"/>
    </reaction>
</comment>
<dbReference type="SMART" id="SM00220">
    <property type="entry name" value="S_TKc"/>
    <property type="match status" value="1"/>
</dbReference>
<evidence type="ECO:0000256" key="9">
    <source>
        <dbReference type="PROSITE-ProRule" id="PRU10141"/>
    </source>
</evidence>
<keyword evidence="5" id="KW-0418">Kinase</keyword>
<dbReference type="Gene3D" id="1.10.510.10">
    <property type="entry name" value="Transferase(Phosphotransferase) domain 1"/>
    <property type="match status" value="1"/>
</dbReference>
<keyword evidence="3" id="KW-0808">Transferase</keyword>
<dbReference type="InterPro" id="IPR017441">
    <property type="entry name" value="Protein_kinase_ATP_BS"/>
</dbReference>
<keyword evidence="4 9" id="KW-0547">Nucleotide-binding</keyword>
<accession>A0ABQ9ZSM3</accession>
<dbReference type="Pfam" id="PF00531">
    <property type="entry name" value="Death"/>
    <property type="match status" value="1"/>
</dbReference>
<comment type="caution">
    <text evidence="13">The sequence shown here is derived from an EMBL/GenBank/DDBJ whole genome shotgun (WGS) entry which is preliminary data.</text>
</comment>
<evidence type="ECO:0000256" key="10">
    <source>
        <dbReference type="SAM" id="MobiDB-lite"/>
    </source>
</evidence>
<dbReference type="PROSITE" id="PS00107">
    <property type="entry name" value="PROTEIN_KINASE_ATP"/>
    <property type="match status" value="1"/>
</dbReference>
<keyword evidence="14" id="KW-1185">Reference proteome</keyword>